<organism evidence="1">
    <name type="scientific">Rhizophora mucronata</name>
    <name type="common">Asiatic mangrove</name>
    <dbReference type="NCBI Taxonomy" id="61149"/>
    <lineage>
        <taxon>Eukaryota</taxon>
        <taxon>Viridiplantae</taxon>
        <taxon>Streptophyta</taxon>
        <taxon>Embryophyta</taxon>
        <taxon>Tracheophyta</taxon>
        <taxon>Spermatophyta</taxon>
        <taxon>Magnoliopsida</taxon>
        <taxon>eudicotyledons</taxon>
        <taxon>Gunneridae</taxon>
        <taxon>Pentapetalae</taxon>
        <taxon>rosids</taxon>
        <taxon>fabids</taxon>
        <taxon>Malpighiales</taxon>
        <taxon>Rhizophoraceae</taxon>
        <taxon>Rhizophora</taxon>
    </lineage>
</organism>
<dbReference type="AlphaFoldDB" id="A0A2P2QF90"/>
<accession>A0A2P2QF90</accession>
<sequence length="42" mass="4897">MVNITTRIQWHRQTNIMIRIIRNVVTSMTTATAAPEAFPIWL</sequence>
<protein>
    <submittedName>
        <fullName evidence="1">Uncharacterized protein</fullName>
    </submittedName>
</protein>
<dbReference type="EMBL" id="GGEC01085043">
    <property type="protein sequence ID" value="MBX65527.1"/>
    <property type="molecule type" value="Transcribed_RNA"/>
</dbReference>
<name>A0A2P2QF90_RHIMU</name>
<proteinExistence type="predicted"/>
<reference evidence="1" key="1">
    <citation type="submission" date="2018-02" db="EMBL/GenBank/DDBJ databases">
        <title>Rhizophora mucronata_Transcriptome.</title>
        <authorList>
            <person name="Meera S.P."/>
            <person name="Sreeshan A."/>
            <person name="Augustine A."/>
        </authorList>
    </citation>
    <scope>NUCLEOTIDE SEQUENCE</scope>
    <source>
        <tissue evidence="1">Leaf</tissue>
    </source>
</reference>
<evidence type="ECO:0000313" key="1">
    <source>
        <dbReference type="EMBL" id="MBX65527.1"/>
    </source>
</evidence>